<sequence length="25" mass="2972">MTRPSSVDQVQLQQHINIKQFVLFD</sequence>
<accession>A0A0A8YKH9</accession>
<proteinExistence type="predicted"/>
<dbReference type="EMBL" id="GBRH01272050">
    <property type="protein sequence ID" value="JAD25845.1"/>
    <property type="molecule type" value="Transcribed_RNA"/>
</dbReference>
<protein>
    <submittedName>
        <fullName evidence="1">Uncharacterized protein</fullName>
    </submittedName>
</protein>
<reference evidence="1" key="1">
    <citation type="submission" date="2014-09" db="EMBL/GenBank/DDBJ databases">
        <authorList>
            <person name="Magalhaes I.L.F."/>
            <person name="Oliveira U."/>
            <person name="Santos F.R."/>
            <person name="Vidigal T.H.D.A."/>
            <person name="Brescovit A.D."/>
            <person name="Santos A.J."/>
        </authorList>
    </citation>
    <scope>NUCLEOTIDE SEQUENCE</scope>
    <source>
        <tissue evidence="1">Shoot tissue taken approximately 20 cm above the soil surface</tissue>
    </source>
</reference>
<reference evidence="1" key="2">
    <citation type="journal article" date="2015" name="Data Brief">
        <title>Shoot transcriptome of the giant reed, Arundo donax.</title>
        <authorList>
            <person name="Barrero R.A."/>
            <person name="Guerrero F.D."/>
            <person name="Moolhuijzen P."/>
            <person name="Goolsby J.A."/>
            <person name="Tidwell J."/>
            <person name="Bellgard S.E."/>
            <person name="Bellgard M.I."/>
        </authorList>
    </citation>
    <scope>NUCLEOTIDE SEQUENCE</scope>
    <source>
        <tissue evidence="1">Shoot tissue taken approximately 20 cm above the soil surface</tissue>
    </source>
</reference>
<name>A0A0A8YKH9_ARUDO</name>
<evidence type="ECO:0000313" key="1">
    <source>
        <dbReference type="EMBL" id="JAD25845.1"/>
    </source>
</evidence>
<organism evidence="1">
    <name type="scientific">Arundo donax</name>
    <name type="common">Giant reed</name>
    <name type="synonym">Donax arundinaceus</name>
    <dbReference type="NCBI Taxonomy" id="35708"/>
    <lineage>
        <taxon>Eukaryota</taxon>
        <taxon>Viridiplantae</taxon>
        <taxon>Streptophyta</taxon>
        <taxon>Embryophyta</taxon>
        <taxon>Tracheophyta</taxon>
        <taxon>Spermatophyta</taxon>
        <taxon>Magnoliopsida</taxon>
        <taxon>Liliopsida</taxon>
        <taxon>Poales</taxon>
        <taxon>Poaceae</taxon>
        <taxon>PACMAD clade</taxon>
        <taxon>Arundinoideae</taxon>
        <taxon>Arundineae</taxon>
        <taxon>Arundo</taxon>
    </lineage>
</organism>
<dbReference type="AlphaFoldDB" id="A0A0A8YKH9"/>